<dbReference type="FunCoup" id="A0A0D0DBE7">
    <property type="interactions" value="224"/>
</dbReference>
<name>A0A0D0DBE7_9AGAM</name>
<dbReference type="HOGENOM" id="CLU_001666_8_2_1"/>
<keyword evidence="7" id="KW-0378">Hydrolase</keyword>
<keyword evidence="5" id="KW-0963">Cytoplasm</keyword>
<keyword evidence="6" id="KW-0547">Nucleotide-binding</keyword>
<dbReference type="InterPro" id="IPR041679">
    <property type="entry name" value="DNA2/NAM7-like_C"/>
</dbReference>
<evidence type="ECO:0000256" key="4">
    <source>
        <dbReference type="ARBA" id="ARBA00012551"/>
    </source>
</evidence>
<evidence type="ECO:0000256" key="5">
    <source>
        <dbReference type="ARBA" id="ARBA00022490"/>
    </source>
</evidence>
<sequence length="836" mass="91052">MASGPSTSTVNTESTARAFIARHRTLLSLEREAEIERTSLLLTNCAPRLLEQRGLALGGLGVVSAGVGLGGKILVELERPVAHHSSSLPPPHTFRPGDLARIEENISSGPQKKTGGKGKKAQDTDSDSKSSRAVEGVVYKVTDARIVIAVDPPDSTDVDLDLPERCRVVKLANSVTYDRMDKALDHLEKIAIPSTRKPGDKTNYELSPLIRVLLAMSPPSKPSDLGDITFFDESLNTSQKQAVRFALEAVEVACIHGPPGTGKTHTLIEIIRQLTSTLHDTAAQKPARVLVCGASNLSVDNILERLLALPPPEKGKGIPLKITRIGHPARVLAREGVLEATLEVKAGRSDQAALAKDVKAELDAALSTLAGKGKGKGAKKPRGLERKKLWEDVRALRKEYRQRDSGVVKAVLSESQIVLATCHTAGGRQLRDHVFDVAIIDEATQALEAVCWVPIFKAKKLILAGDPMQLPPTILSLDKHEKKSKQAKSPESTAKAVPQGNKAPKLNSGDEKRTVPANEDDKENPLTSSTEAGSDSESESVRGDTVIAEDTTVPATDSGEKLSELPKQKPAKRSRLRPPRTLETTLFDRLERIYGPRIKRLLNVQYRMHAQICQFPSKTLYASKLKSHDSVASHLLRDLPNTTSFVETKDEETTKEILGTPVVFFDTAGCEYYERLEGDGDEGSRCNENEATVVKGWTEKLVEAGLLPSQIAIITPYQAQVTLLTSLLRPEYGAELEIGTVDGMQGREKDAVIISLVRSNDKREVGFLKEKRRLNGKSAYDMHVRMSGLMSSVAMTRAKRHLCIVGDSSTVQHGGAYLKKWLAWLEVNADVRFAGA</sequence>
<feature type="region of interest" description="Disordered" evidence="11">
    <location>
        <begin position="479"/>
        <end position="580"/>
    </location>
</feature>
<evidence type="ECO:0000256" key="6">
    <source>
        <dbReference type="ARBA" id="ARBA00022741"/>
    </source>
</evidence>
<dbReference type="Gene3D" id="3.40.50.300">
    <property type="entry name" value="P-loop containing nucleotide triphosphate hydrolases"/>
    <property type="match status" value="2"/>
</dbReference>
<feature type="compositionally biased region" description="Basic and acidic residues" evidence="11">
    <location>
        <begin position="558"/>
        <end position="567"/>
    </location>
</feature>
<dbReference type="STRING" id="930991.A0A0D0DBE7"/>
<evidence type="ECO:0000256" key="10">
    <source>
        <dbReference type="ARBA" id="ARBA00023242"/>
    </source>
</evidence>
<keyword evidence="10" id="KW-0539">Nucleus</keyword>
<proteinExistence type="inferred from homology"/>
<reference evidence="13 14" key="1">
    <citation type="submission" date="2014-04" db="EMBL/GenBank/DDBJ databases">
        <authorList>
            <consortium name="DOE Joint Genome Institute"/>
            <person name="Kuo A."/>
            <person name="Kohler A."/>
            <person name="Jargeat P."/>
            <person name="Nagy L.G."/>
            <person name="Floudas D."/>
            <person name="Copeland A."/>
            <person name="Barry K.W."/>
            <person name="Cichocki N."/>
            <person name="Veneault-Fourrey C."/>
            <person name="LaButti K."/>
            <person name="Lindquist E.A."/>
            <person name="Lipzen A."/>
            <person name="Lundell T."/>
            <person name="Morin E."/>
            <person name="Murat C."/>
            <person name="Sun H."/>
            <person name="Tunlid A."/>
            <person name="Henrissat B."/>
            <person name="Grigoriev I.V."/>
            <person name="Hibbett D.S."/>
            <person name="Martin F."/>
            <person name="Nordberg H.P."/>
            <person name="Cantor M.N."/>
            <person name="Hua S.X."/>
        </authorList>
    </citation>
    <scope>NUCLEOTIDE SEQUENCE [LARGE SCALE GENOMIC DNA]</scope>
    <source>
        <strain evidence="13 14">Ve08.2h10</strain>
    </source>
</reference>
<evidence type="ECO:0000256" key="7">
    <source>
        <dbReference type="ARBA" id="ARBA00022801"/>
    </source>
</evidence>
<feature type="domain" description="AAA+ ATPase" evidence="12">
    <location>
        <begin position="249"/>
        <end position="441"/>
    </location>
</feature>
<evidence type="ECO:0000256" key="11">
    <source>
        <dbReference type="SAM" id="MobiDB-lite"/>
    </source>
</evidence>
<dbReference type="InterPro" id="IPR027417">
    <property type="entry name" value="P-loop_NTPase"/>
</dbReference>
<dbReference type="GO" id="GO:0016787">
    <property type="term" value="F:hydrolase activity"/>
    <property type="evidence" value="ECO:0007669"/>
    <property type="project" value="UniProtKB-KW"/>
</dbReference>
<dbReference type="SMART" id="SM00382">
    <property type="entry name" value="AAA"/>
    <property type="match status" value="1"/>
</dbReference>
<dbReference type="CDD" id="cd18808">
    <property type="entry name" value="SF1_C_Upf1"/>
    <property type="match status" value="1"/>
</dbReference>
<dbReference type="SUPFAM" id="SSF52540">
    <property type="entry name" value="P-loop containing nucleoside triphosphate hydrolases"/>
    <property type="match status" value="2"/>
</dbReference>
<dbReference type="AlphaFoldDB" id="A0A0D0DBE7"/>
<feature type="compositionally biased region" description="Basic residues" evidence="11">
    <location>
        <begin position="569"/>
        <end position="578"/>
    </location>
</feature>
<dbReference type="GO" id="GO:0005634">
    <property type="term" value="C:nucleus"/>
    <property type="evidence" value="ECO:0007669"/>
    <property type="project" value="UniProtKB-SubCell"/>
</dbReference>
<protein>
    <recommendedName>
        <fullName evidence="4">DNA helicase</fullName>
        <ecNumber evidence="4">3.6.4.12</ecNumber>
    </recommendedName>
</protein>
<dbReference type="GO" id="GO:0005524">
    <property type="term" value="F:ATP binding"/>
    <property type="evidence" value="ECO:0007669"/>
    <property type="project" value="UniProtKB-KW"/>
</dbReference>
<dbReference type="Proteomes" id="UP000054538">
    <property type="component" value="Unassembled WGS sequence"/>
</dbReference>
<keyword evidence="9" id="KW-0067">ATP-binding</keyword>
<dbReference type="PANTHER" id="PTHR43788">
    <property type="entry name" value="DNA2/NAM7 HELICASE FAMILY MEMBER"/>
    <property type="match status" value="1"/>
</dbReference>
<dbReference type="PANTHER" id="PTHR43788:SF8">
    <property type="entry name" value="DNA-BINDING PROTEIN SMUBP-2"/>
    <property type="match status" value="1"/>
</dbReference>
<dbReference type="GO" id="GO:0003723">
    <property type="term" value="F:RNA binding"/>
    <property type="evidence" value="ECO:0007669"/>
    <property type="project" value="InterPro"/>
</dbReference>
<organism evidence="13 14">
    <name type="scientific">Paxillus rubicundulus Ve08.2h10</name>
    <dbReference type="NCBI Taxonomy" id="930991"/>
    <lineage>
        <taxon>Eukaryota</taxon>
        <taxon>Fungi</taxon>
        <taxon>Dikarya</taxon>
        <taxon>Basidiomycota</taxon>
        <taxon>Agaricomycotina</taxon>
        <taxon>Agaricomycetes</taxon>
        <taxon>Agaricomycetidae</taxon>
        <taxon>Boletales</taxon>
        <taxon>Paxilineae</taxon>
        <taxon>Paxillaceae</taxon>
        <taxon>Paxillus</taxon>
    </lineage>
</organism>
<dbReference type="InterPro" id="IPR047187">
    <property type="entry name" value="SF1_C_Upf1"/>
</dbReference>
<comment type="subcellular location">
    <subcellularLocation>
        <location evidence="2">Cytoplasm</location>
    </subcellularLocation>
    <subcellularLocation>
        <location evidence="1">Nucleus</location>
    </subcellularLocation>
</comment>
<dbReference type="InterPro" id="IPR003593">
    <property type="entry name" value="AAA+_ATPase"/>
</dbReference>
<evidence type="ECO:0000313" key="13">
    <source>
        <dbReference type="EMBL" id="KIK94447.1"/>
    </source>
</evidence>
<feature type="compositionally biased region" description="Basic and acidic residues" evidence="11">
    <location>
        <begin position="120"/>
        <end position="132"/>
    </location>
</feature>
<dbReference type="InterPro" id="IPR041677">
    <property type="entry name" value="DNA2/NAM7_AAA_11"/>
</dbReference>
<dbReference type="GO" id="GO:0005737">
    <property type="term" value="C:cytoplasm"/>
    <property type="evidence" value="ECO:0007669"/>
    <property type="project" value="UniProtKB-SubCell"/>
</dbReference>
<dbReference type="Pfam" id="PF13087">
    <property type="entry name" value="AAA_12"/>
    <property type="match status" value="1"/>
</dbReference>
<dbReference type="InParanoid" id="A0A0D0DBE7"/>
<dbReference type="InterPro" id="IPR048761">
    <property type="entry name" value="SMUBP-2_HCS1_1B"/>
</dbReference>
<dbReference type="InterPro" id="IPR050534">
    <property type="entry name" value="Coronavir_polyprotein_1ab"/>
</dbReference>
<dbReference type="OrthoDB" id="6730379at2759"/>
<dbReference type="EMBL" id="KN825106">
    <property type="protein sequence ID" value="KIK94447.1"/>
    <property type="molecule type" value="Genomic_DNA"/>
</dbReference>
<feature type="region of interest" description="Disordered" evidence="11">
    <location>
        <begin position="106"/>
        <end position="132"/>
    </location>
</feature>
<dbReference type="Pfam" id="PF13086">
    <property type="entry name" value="AAA_11"/>
    <property type="match status" value="1"/>
</dbReference>
<keyword evidence="8" id="KW-0347">Helicase</keyword>
<evidence type="ECO:0000256" key="9">
    <source>
        <dbReference type="ARBA" id="ARBA00022840"/>
    </source>
</evidence>
<comment type="similarity">
    <text evidence="3">Belongs to the DNA2/NAM7 helicase family.</text>
</comment>
<gene>
    <name evidence="13" type="ORF">PAXRUDRAFT_12038</name>
</gene>
<dbReference type="EC" id="3.6.4.12" evidence="4"/>
<evidence type="ECO:0000313" key="14">
    <source>
        <dbReference type="Proteomes" id="UP000054538"/>
    </source>
</evidence>
<evidence type="ECO:0000259" key="12">
    <source>
        <dbReference type="SMART" id="SM00382"/>
    </source>
</evidence>
<accession>A0A0D0DBE7</accession>
<dbReference type="Pfam" id="PF21138">
    <property type="entry name" value="SMUBP-2_HCS1_1B"/>
    <property type="match status" value="1"/>
</dbReference>
<evidence type="ECO:0000256" key="1">
    <source>
        <dbReference type="ARBA" id="ARBA00004123"/>
    </source>
</evidence>
<evidence type="ECO:0000256" key="8">
    <source>
        <dbReference type="ARBA" id="ARBA00022806"/>
    </source>
</evidence>
<evidence type="ECO:0000256" key="2">
    <source>
        <dbReference type="ARBA" id="ARBA00004496"/>
    </source>
</evidence>
<reference evidence="14" key="2">
    <citation type="submission" date="2015-01" db="EMBL/GenBank/DDBJ databases">
        <title>Evolutionary Origins and Diversification of the Mycorrhizal Mutualists.</title>
        <authorList>
            <consortium name="DOE Joint Genome Institute"/>
            <consortium name="Mycorrhizal Genomics Consortium"/>
            <person name="Kohler A."/>
            <person name="Kuo A."/>
            <person name="Nagy L.G."/>
            <person name="Floudas D."/>
            <person name="Copeland A."/>
            <person name="Barry K.W."/>
            <person name="Cichocki N."/>
            <person name="Veneault-Fourrey C."/>
            <person name="LaButti K."/>
            <person name="Lindquist E.A."/>
            <person name="Lipzen A."/>
            <person name="Lundell T."/>
            <person name="Morin E."/>
            <person name="Murat C."/>
            <person name="Riley R."/>
            <person name="Ohm R."/>
            <person name="Sun H."/>
            <person name="Tunlid A."/>
            <person name="Henrissat B."/>
            <person name="Grigoriev I.V."/>
            <person name="Hibbett D.S."/>
            <person name="Martin F."/>
        </authorList>
    </citation>
    <scope>NUCLEOTIDE SEQUENCE [LARGE SCALE GENOMIC DNA]</scope>
    <source>
        <strain evidence="14">Ve08.2h10</strain>
    </source>
</reference>
<dbReference type="Gene3D" id="2.40.30.270">
    <property type="match status" value="1"/>
</dbReference>
<dbReference type="GO" id="GO:0043139">
    <property type="term" value="F:5'-3' DNA helicase activity"/>
    <property type="evidence" value="ECO:0007669"/>
    <property type="project" value="TreeGrafter"/>
</dbReference>
<feature type="compositionally biased region" description="Polar residues" evidence="11">
    <location>
        <begin position="525"/>
        <end position="535"/>
    </location>
</feature>
<keyword evidence="14" id="KW-1185">Reference proteome</keyword>
<evidence type="ECO:0000256" key="3">
    <source>
        <dbReference type="ARBA" id="ARBA00007913"/>
    </source>
</evidence>